<dbReference type="SUPFAM" id="SSF52091">
    <property type="entry name" value="SpoIIaa-like"/>
    <property type="match status" value="1"/>
</dbReference>
<dbReference type="PROSITE" id="PS50801">
    <property type="entry name" value="STAS"/>
    <property type="match status" value="1"/>
</dbReference>
<name>A0A4R9G6J4_9LEPT</name>
<sequence>MSGKERVVISLNYEVLNGDHEDLRAFLNSHLEGSPSLVVLDLQEVQVLTSIALGALVAFANRLRSQGTRLETVNVSPKLLEIIKIVSLDQTLGIR</sequence>
<dbReference type="PANTHER" id="PTHR33495">
    <property type="entry name" value="ANTI-SIGMA FACTOR ANTAGONIST TM_1081-RELATED-RELATED"/>
    <property type="match status" value="1"/>
</dbReference>
<feature type="domain" description="STAS" evidence="1">
    <location>
        <begin position="1"/>
        <end position="95"/>
    </location>
</feature>
<dbReference type="Pfam" id="PF01740">
    <property type="entry name" value="STAS"/>
    <property type="match status" value="1"/>
</dbReference>
<dbReference type="OrthoDB" id="331214at2"/>
<proteinExistence type="predicted"/>
<dbReference type="AlphaFoldDB" id="A0A4R9G6J4"/>
<dbReference type="EMBL" id="RQET01000013">
    <property type="protein sequence ID" value="TGK06387.1"/>
    <property type="molecule type" value="Genomic_DNA"/>
</dbReference>
<reference evidence="2" key="1">
    <citation type="journal article" date="2019" name="PLoS Negl. Trop. Dis.">
        <title>Revisiting the worldwide diversity of Leptospira species in the environment.</title>
        <authorList>
            <person name="Vincent A.T."/>
            <person name="Schiettekatte O."/>
            <person name="Bourhy P."/>
            <person name="Veyrier F.J."/>
            <person name="Picardeau M."/>
        </authorList>
    </citation>
    <scope>NUCLEOTIDE SEQUENCE [LARGE SCALE GENOMIC DNA]</scope>
    <source>
        <strain evidence="2">SSW15</strain>
    </source>
</reference>
<dbReference type="InterPro" id="IPR036513">
    <property type="entry name" value="STAS_dom_sf"/>
</dbReference>
<comment type="caution">
    <text evidence="2">The sequence shown here is derived from an EMBL/GenBank/DDBJ whole genome shotgun (WGS) entry which is preliminary data.</text>
</comment>
<evidence type="ECO:0000313" key="2">
    <source>
        <dbReference type="EMBL" id="TGK06387.1"/>
    </source>
</evidence>
<dbReference type="Gene3D" id="3.30.750.24">
    <property type="entry name" value="STAS domain"/>
    <property type="match status" value="1"/>
</dbReference>
<evidence type="ECO:0000313" key="3">
    <source>
        <dbReference type="Proteomes" id="UP000298458"/>
    </source>
</evidence>
<gene>
    <name evidence="2" type="ORF">EHO60_15210</name>
</gene>
<dbReference type="CDD" id="cd07043">
    <property type="entry name" value="STAS_anti-anti-sigma_factors"/>
    <property type="match status" value="1"/>
</dbReference>
<dbReference type="PANTHER" id="PTHR33495:SF2">
    <property type="entry name" value="ANTI-SIGMA FACTOR ANTAGONIST TM_1081-RELATED"/>
    <property type="match status" value="1"/>
</dbReference>
<dbReference type="GO" id="GO:0043856">
    <property type="term" value="F:anti-sigma factor antagonist activity"/>
    <property type="evidence" value="ECO:0007669"/>
    <property type="project" value="TreeGrafter"/>
</dbReference>
<accession>A0A4R9G6J4</accession>
<organism evidence="2 3">
    <name type="scientific">Leptospira fletcheri</name>
    <dbReference type="NCBI Taxonomy" id="2484981"/>
    <lineage>
        <taxon>Bacteria</taxon>
        <taxon>Pseudomonadati</taxon>
        <taxon>Spirochaetota</taxon>
        <taxon>Spirochaetia</taxon>
        <taxon>Leptospirales</taxon>
        <taxon>Leptospiraceae</taxon>
        <taxon>Leptospira</taxon>
    </lineage>
</organism>
<keyword evidence="3" id="KW-1185">Reference proteome</keyword>
<protein>
    <submittedName>
        <fullName evidence="2">Anti-sigma factor antagonist</fullName>
    </submittedName>
</protein>
<evidence type="ECO:0000259" key="1">
    <source>
        <dbReference type="PROSITE" id="PS50801"/>
    </source>
</evidence>
<dbReference type="Proteomes" id="UP000298458">
    <property type="component" value="Unassembled WGS sequence"/>
</dbReference>
<dbReference type="InterPro" id="IPR002645">
    <property type="entry name" value="STAS_dom"/>
</dbReference>
<dbReference type="RefSeq" id="WP_135769069.1">
    <property type="nucleotide sequence ID" value="NZ_RQET01000013.1"/>
</dbReference>